<evidence type="ECO:0000256" key="1">
    <source>
        <dbReference type="SAM" id="Phobius"/>
    </source>
</evidence>
<reference evidence="3 4" key="1">
    <citation type="submission" date="2021-01" db="EMBL/GenBank/DDBJ databases">
        <title>Aequorivita sp. strain KX20305, a bacterium isolated from the sediment collected at a cold seep field in South China Sea.</title>
        <authorList>
            <person name="Zhang H."/>
            <person name="Li C."/>
        </authorList>
    </citation>
    <scope>NUCLEOTIDE SEQUENCE [LARGE SCALE GENOMIC DNA]</scope>
    <source>
        <strain evidence="3 4">KX20305</strain>
    </source>
</reference>
<keyword evidence="1" id="KW-1133">Transmembrane helix</keyword>
<protein>
    <submittedName>
        <fullName evidence="3">DUF1206 domain-containing protein</fullName>
    </submittedName>
</protein>
<keyword evidence="1" id="KW-0472">Membrane</keyword>
<feature type="transmembrane region" description="Helical" evidence="1">
    <location>
        <begin position="135"/>
        <end position="154"/>
    </location>
</feature>
<feature type="transmembrane region" description="Helical" evidence="1">
    <location>
        <begin position="94"/>
        <end position="115"/>
    </location>
</feature>
<evidence type="ECO:0000313" key="4">
    <source>
        <dbReference type="Proteomes" id="UP000629420"/>
    </source>
</evidence>
<gene>
    <name evidence="3" type="ORF">JK629_11250</name>
</gene>
<keyword evidence="1" id="KW-0812">Transmembrane</keyword>
<evidence type="ECO:0000313" key="3">
    <source>
        <dbReference type="EMBL" id="QQX75904.1"/>
    </source>
</evidence>
<keyword evidence="4" id="KW-1185">Reference proteome</keyword>
<organism evidence="3 4">
    <name type="scientific">Aequorivita iocasae</name>
    <dbReference type="NCBI Taxonomy" id="2803865"/>
    <lineage>
        <taxon>Bacteria</taxon>
        <taxon>Pseudomonadati</taxon>
        <taxon>Bacteroidota</taxon>
        <taxon>Flavobacteriia</taxon>
        <taxon>Flavobacteriales</taxon>
        <taxon>Flavobacteriaceae</taxon>
        <taxon>Aequorivita</taxon>
    </lineage>
</organism>
<dbReference type="InterPro" id="IPR009597">
    <property type="entry name" value="DUF1206"/>
</dbReference>
<feature type="transmembrane region" description="Helical" evidence="1">
    <location>
        <begin position="12"/>
        <end position="33"/>
    </location>
</feature>
<feature type="transmembrane region" description="Helical" evidence="1">
    <location>
        <begin position="53"/>
        <end position="74"/>
    </location>
</feature>
<sequence>MSSKKEKFASFGIATKGIVYFITGALTAMAAFGYGGKKSGSGAVIDFIAKQTFGQVLLILLAIGLLGYVFWRWYQAFTNPKEMENNTKGTVKRIAYFISGVLYCVLAIKAISTVIGSNNGGKSFTTKVFESEYATAVALIIGLGLAGKALYELYNAYSGKFKKDVESAGIPQKAENLILPAGKVGHTSRGIVAGILGFLFLKTGFAGNANKLSKTDAFGFIENEFGNIVMGLIALGVVAYGVFMIIKAKYSSLSVK</sequence>
<evidence type="ECO:0000259" key="2">
    <source>
        <dbReference type="Pfam" id="PF06724"/>
    </source>
</evidence>
<accession>A0ABX7DT01</accession>
<dbReference type="Pfam" id="PF06724">
    <property type="entry name" value="DUF1206"/>
    <property type="match status" value="3"/>
</dbReference>
<name>A0ABX7DT01_9FLAO</name>
<proteinExistence type="predicted"/>
<feature type="domain" description="DUF1206" evidence="2">
    <location>
        <begin position="11"/>
        <end position="78"/>
    </location>
</feature>
<feature type="transmembrane region" description="Helical" evidence="1">
    <location>
        <begin position="190"/>
        <end position="208"/>
    </location>
</feature>
<feature type="transmembrane region" description="Helical" evidence="1">
    <location>
        <begin position="228"/>
        <end position="246"/>
    </location>
</feature>
<dbReference type="EMBL" id="CP068439">
    <property type="protein sequence ID" value="QQX75904.1"/>
    <property type="molecule type" value="Genomic_DNA"/>
</dbReference>
<dbReference type="RefSeq" id="WP_202335716.1">
    <property type="nucleotide sequence ID" value="NZ_CP068439.1"/>
</dbReference>
<feature type="domain" description="DUF1206" evidence="2">
    <location>
        <begin position="184"/>
        <end position="250"/>
    </location>
</feature>
<feature type="domain" description="DUF1206" evidence="2">
    <location>
        <begin position="95"/>
        <end position="158"/>
    </location>
</feature>
<dbReference type="Proteomes" id="UP000629420">
    <property type="component" value="Chromosome"/>
</dbReference>